<evidence type="ECO:0000256" key="3">
    <source>
        <dbReference type="ARBA" id="ARBA00022741"/>
    </source>
</evidence>
<dbReference type="SUPFAM" id="SSF53613">
    <property type="entry name" value="Ribokinase-like"/>
    <property type="match status" value="1"/>
</dbReference>
<dbReference type="InterPro" id="IPR002173">
    <property type="entry name" value="Carboh/pur_kinase_PfkB_CS"/>
</dbReference>
<dbReference type="PANTHER" id="PTHR46566:SF5">
    <property type="entry name" value="1-PHOSPHOFRUCTOKINASE"/>
    <property type="match status" value="1"/>
</dbReference>
<evidence type="ECO:0000259" key="7">
    <source>
        <dbReference type="Pfam" id="PF00294"/>
    </source>
</evidence>
<dbReference type="RefSeq" id="WP_091485067.1">
    <property type="nucleotide sequence ID" value="NZ_LT629692.1"/>
</dbReference>
<evidence type="ECO:0000256" key="4">
    <source>
        <dbReference type="ARBA" id="ARBA00022777"/>
    </source>
</evidence>
<sequence length="302" mass="31175">MLTITLNAALDVTYEVAALQRGESHVVQKATAQAGGKGINVARVVCSLGRTATITGLIAGTTGAAIRDDLRRCGLSEDLVDVGGESRRTMNVVDAHTSTIFNERGDALVVGWDVAQERMLRLARSHRVVVASGSVPAGVPVDVYARIVRAVHDAGGVVIVDATGDALLEAARGGADILKPNAQELLAATGRSNIDDGIADLIDLGAGGIAASLGADGIRFQSRDRVLHARPHSDVHGNPTGAGDAAVAALAIGLEEQWPLYESVRHAVALSAAAVAHPLAGHVDHDLYSRSLPAVTIEELTA</sequence>
<comment type="similarity">
    <text evidence="1">Belongs to the carbohydrate kinase PfkB family.</text>
</comment>
<dbReference type="Proteomes" id="UP000199009">
    <property type="component" value="Chromosome I"/>
</dbReference>
<proteinExistence type="inferred from homology"/>
<dbReference type="GO" id="GO:0005829">
    <property type="term" value="C:cytosol"/>
    <property type="evidence" value="ECO:0007669"/>
    <property type="project" value="TreeGrafter"/>
</dbReference>
<dbReference type="PANTHER" id="PTHR46566">
    <property type="entry name" value="1-PHOSPHOFRUCTOKINASE-RELATED"/>
    <property type="match status" value="1"/>
</dbReference>
<keyword evidence="5" id="KW-0067">ATP-binding</keyword>
<accession>A0A1G7TY56</accession>
<evidence type="ECO:0000313" key="8">
    <source>
        <dbReference type="EMBL" id="SDG39974.1"/>
    </source>
</evidence>
<keyword evidence="9" id="KW-1185">Reference proteome</keyword>
<evidence type="ECO:0000256" key="5">
    <source>
        <dbReference type="ARBA" id="ARBA00022840"/>
    </source>
</evidence>
<protein>
    <submittedName>
        <fullName evidence="8">Tagatose 6-phosphate kinase</fullName>
    </submittedName>
</protein>
<reference evidence="8 9" key="1">
    <citation type="submission" date="2016-10" db="EMBL/GenBank/DDBJ databases">
        <authorList>
            <person name="de Groot N.N."/>
        </authorList>
    </citation>
    <scope>NUCLEOTIDE SEQUENCE [LARGE SCALE GENOMIC DNA]</scope>
    <source>
        <strain evidence="8 9">DSM 23142</strain>
    </source>
</reference>
<evidence type="ECO:0000313" key="9">
    <source>
        <dbReference type="Proteomes" id="UP000199009"/>
    </source>
</evidence>
<dbReference type="STRING" id="370764.SAMN04489810_0191"/>
<dbReference type="Gene3D" id="3.40.1190.20">
    <property type="match status" value="1"/>
</dbReference>
<evidence type="ECO:0000256" key="1">
    <source>
        <dbReference type="ARBA" id="ARBA00010688"/>
    </source>
</evidence>
<gene>
    <name evidence="8" type="ORF">SAMN04489810_0191</name>
</gene>
<dbReference type="EMBL" id="LT629692">
    <property type="protein sequence ID" value="SDG39974.1"/>
    <property type="molecule type" value="Genomic_DNA"/>
</dbReference>
<dbReference type="InterPro" id="IPR017583">
    <property type="entry name" value="Tagatose/fructose_Pkinase"/>
</dbReference>
<feature type="domain" description="Carbohydrate kinase PfkB" evidence="7">
    <location>
        <begin position="12"/>
        <end position="281"/>
    </location>
</feature>
<dbReference type="PIRSF" id="PIRSF000535">
    <property type="entry name" value="1PFK/6PFK/LacC"/>
    <property type="match status" value="1"/>
</dbReference>
<organism evidence="8 9">
    <name type="scientific">Microbacterium pygmaeum</name>
    <dbReference type="NCBI Taxonomy" id="370764"/>
    <lineage>
        <taxon>Bacteria</taxon>
        <taxon>Bacillati</taxon>
        <taxon>Actinomycetota</taxon>
        <taxon>Actinomycetes</taxon>
        <taxon>Micrococcales</taxon>
        <taxon>Microbacteriaceae</taxon>
        <taxon>Microbacterium</taxon>
    </lineage>
</organism>
<dbReference type="GO" id="GO:0008443">
    <property type="term" value="F:phosphofructokinase activity"/>
    <property type="evidence" value="ECO:0007669"/>
    <property type="project" value="TreeGrafter"/>
</dbReference>
<dbReference type="InterPro" id="IPR029056">
    <property type="entry name" value="Ribokinase-like"/>
</dbReference>
<keyword evidence="4 8" id="KW-0418">Kinase</keyword>
<dbReference type="Pfam" id="PF00294">
    <property type="entry name" value="PfkB"/>
    <property type="match status" value="1"/>
</dbReference>
<keyword evidence="3" id="KW-0547">Nucleotide-binding</keyword>
<dbReference type="InterPro" id="IPR011611">
    <property type="entry name" value="PfkB_dom"/>
</dbReference>
<dbReference type="GO" id="GO:0005524">
    <property type="term" value="F:ATP binding"/>
    <property type="evidence" value="ECO:0007669"/>
    <property type="project" value="UniProtKB-KW"/>
</dbReference>
<dbReference type="OrthoDB" id="9801219at2"/>
<evidence type="ECO:0000256" key="6">
    <source>
        <dbReference type="PIRNR" id="PIRNR000535"/>
    </source>
</evidence>
<dbReference type="AlphaFoldDB" id="A0A1G7TY56"/>
<dbReference type="PROSITE" id="PS00584">
    <property type="entry name" value="PFKB_KINASES_2"/>
    <property type="match status" value="1"/>
</dbReference>
<evidence type="ECO:0000256" key="2">
    <source>
        <dbReference type="ARBA" id="ARBA00022679"/>
    </source>
</evidence>
<name>A0A1G7TY56_9MICO</name>
<keyword evidence="2 6" id="KW-0808">Transferase</keyword>
<dbReference type="NCBIfam" id="TIGR03168">
    <property type="entry name" value="1-PFK"/>
    <property type="match status" value="1"/>
</dbReference>